<evidence type="ECO:0000313" key="1">
    <source>
        <dbReference type="EMBL" id="GFD54340.1"/>
    </source>
</evidence>
<dbReference type="AlphaFoldDB" id="A0A699X791"/>
<accession>A0A699X791</accession>
<feature type="non-terminal residue" evidence="1">
    <location>
        <position position="95"/>
    </location>
</feature>
<reference evidence="1" key="1">
    <citation type="journal article" date="2019" name="Sci. Rep.">
        <title>Draft genome of Tanacetum cinerariifolium, the natural source of mosquito coil.</title>
        <authorList>
            <person name="Yamashiro T."/>
            <person name="Shiraishi A."/>
            <person name="Satake H."/>
            <person name="Nakayama K."/>
        </authorList>
    </citation>
    <scope>NUCLEOTIDE SEQUENCE</scope>
</reference>
<sequence>MNQPPLRVCLIEHSLSLVSLRFSEGRSRSVRHFQGARRNDDAVIVGVHVFTGAESHAAKCHHHVQIAQSAFIGLERVTGQRLHTEIGLRQDIDIT</sequence>
<gene>
    <name evidence="1" type="ORF">Tci_926309</name>
</gene>
<name>A0A699X791_TANCI</name>
<dbReference type="EMBL" id="BKCJ011804821">
    <property type="protein sequence ID" value="GFD54340.1"/>
    <property type="molecule type" value="Genomic_DNA"/>
</dbReference>
<comment type="caution">
    <text evidence="1">The sequence shown here is derived from an EMBL/GenBank/DDBJ whole genome shotgun (WGS) entry which is preliminary data.</text>
</comment>
<organism evidence="1">
    <name type="scientific">Tanacetum cinerariifolium</name>
    <name type="common">Dalmatian daisy</name>
    <name type="synonym">Chrysanthemum cinerariifolium</name>
    <dbReference type="NCBI Taxonomy" id="118510"/>
    <lineage>
        <taxon>Eukaryota</taxon>
        <taxon>Viridiplantae</taxon>
        <taxon>Streptophyta</taxon>
        <taxon>Embryophyta</taxon>
        <taxon>Tracheophyta</taxon>
        <taxon>Spermatophyta</taxon>
        <taxon>Magnoliopsida</taxon>
        <taxon>eudicotyledons</taxon>
        <taxon>Gunneridae</taxon>
        <taxon>Pentapetalae</taxon>
        <taxon>asterids</taxon>
        <taxon>campanulids</taxon>
        <taxon>Asterales</taxon>
        <taxon>Asteraceae</taxon>
        <taxon>Asteroideae</taxon>
        <taxon>Anthemideae</taxon>
        <taxon>Anthemidinae</taxon>
        <taxon>Tanacetum</taxon>
    </lineage>
</organism>
<protein>
    <submittedName>
        <fullName evidence="1">Uncharacterized protein</fullName>
    </submittedName>
</protein>
<proteinExistence type="predicted"/>